<proteinExistence type="predicted"/>
<dbReference type="Proteomes" id="UP001057402">
    <property type="component" value="Chromosome 4"/>
</dbReference>
<protein>
    <submittedName>
        <fullName evidence="1">Uncharacterized protein</fullName>
    </submittedName>
</protein>
<gene>
    <name evidence="1" type="ORF">MLD38_014789</name>
</gene>
<accession>A0ACB9RHM4</accession>
<keyword evidence="2" id="KW-1185">Reference proteome</keyword>
<organism evidence="1 2">
    <name type="scientific">Melastoma candidum</name>
    <dbReference type="NCBI Taxonomy" id="119954"/>
    <lineage>
        <taxon>Eukaryota</taxon>
        <taxon>Viridiplantae</taxon>
        <taxon>Streptophyta</taxon>
        <taxon>Embryophyta</taxon>
        <taxon>Tracheophyta</taxon>
        <taxon>Spermatophyta</taxon>
        <taxon>Magnoliopsida</taxon>
        <taxon>eudicotyledons</taxon>
        <taxon>Gunneridae</taxon>
        <taxon>Pentapetalae</taxon>
        <taxon>rosids</taxon>
        <taxon>malvids</taxon>
        <taxon>Myrtales</taxon>
        <taxon>Melastomataceae</taxon>
        <taxon>Melastomatoideae</taxon>
        <taxon>Melastomateae</taxon>
        <taxon>Melastoma</taxon>
    </lineage>
</organism>
<dbReference type="EMBL" id="CM042883">
    <property type="protein sequence ID" value="KAI4377104.1"/>
    <property type="molecule type" value="Genomic_DNA"/>
</dbReference>
<evidence type="ECO:0000313" key="1">
    <source>
        <dbReference type="EMBL" id="KAI4377104.1"/>
    </source>
</evidence>
<comment type="caution">
    <text evidence="1">The sequence shown here is derived from an EMBL/GenBank/DDBJ whole genome shotgun (WGS) entry which is preliminary data.</text>
</comment>
<evidence type="ECO:0000313" key="2">
    <source>
        <dbReference type="Proteomes" id="UP001057402"/>
    </source>
</evidence>
<sequence>MNIPALSKLDAMLIVSHSIPISRQQRGSLGDYPKKTFWSMLKRVDTFGTELSKLCAPSDNETTMRNDDKWWLPIVKVPKNVPSEASRRRLLHQKESVNQVLKAAMAINVHVLTEVEISEDYIEALPQNGRESLDDLIYKYITDDYFDPEDFLSSMDLSTKHKVLDLKDRIEASIMIWRRKMHGKDAKSSSPWGLTMRMERWELFEERAETILLLIKQRFPGAPQSALDISKIQYNKASSESILTHSTCSQRF</sequence>
<reference evidence="2" key="1">
    <citation type="journal article" date="2023" name="Front. Plant Sci.">
        <title>Chromosomal-level genome assembly of Melastoma candidum provides insights into trichome evolution.</title>
        <authorList>
            <person name="Zhong Y."/>
            <person name="Wu W."/>
            <person name="Sun C."/>
            <person name="Zou P."/>
            <person name="Liu Y."/>
            <person name="Dai S."/>
            <person name="Zhou R."/>
        </authorList>
    </citation>
    <scope>NUCLEOTIDE SEQUENCE [LARGE SCALE GENOMIC DNA]</scope>
</reference>
<name>A0ACB9RHM4_9MYRT</name>